<feature type="compositionally biased region" description="Basic residues" evidence="11">
    <location>
        <begin position="868"/>
        <end position="877"/>
    </location>
</feature>
<feature type="compositionally biased region" description="Low complexity" evidence="11">
    <location>
        <begin position="465"/>
        <end position="478"/>
    </location>
</feature>
<evidence type="ECO:0000259" key="12">
    <source>
        <dbReference type="PROSITE" id="PS51192"/>
    </source>
</evidence>
<dbReference type="GeneID" id="25478028"/>
<feature type="compositionally biased region" description="Acidic residues" evidence="11">
    <location>
        <begin position="702"/>
        <end position="714"/>
    </location>
</feature>
<dbReference type="FunFam" id="3.40.50.10810:FF:000005">
    <property type="entry name" value="Photoperiod-independent early flowering 1"/>
    <property type="match status" value="1"/>
</dbReference>
<dbReference type="InterPro" id="IPR038718">
    <property type="entry name" value="SNF2-like_sf"/>
</dbReference>
<proteinExistence type="inferred from homology"/>
<feature type="region of interest" description="Disordered" evidence="11">
    <location>
        <begin position="129"/>
        <end position="181"/>
    </location>
</feature>
<dbReference type="InterPro" id="IPR001650">
    <property type="entry name" value="Helicase_C-like"/>
</dbReference>
<evidence type="ECO:0000256" key="9">
    <source>
        <dbReference type="ARBA" id="ARBA00023242"/>
    </source>
</evidence>
<feature type="compositionally biased region" description="Low complexity" evidence="11">
    <location>
        <begin position="886"/>
        <end position="901"/>
    </location>
</feature>
<organism evidence="14 15">
    <name type="scientific">Eimeria necatrix</name>
    <dbReference type="NCBI Taxonomy" id="51315"/>
    <lineage>
        <taxon>Eukaryota</taxon>
        <taxon>Sar</taxon>
        <taxon>Alveolata</taxon>
        <taxon>Apicomplexa</taxon>
        <taxon>Conoidasida</taxon>
        <taxon>Coccidia</taxon>
        <taxon>Eucoccidiorida</taxon>
        <taxon>Eimeriorina</taxon>
        <taxon>Eimeriidae</taxon>
        <taxon>Eimeria</taxon>
    </lineage>
</organism>
<evidence type="ECO:0000256" key="6">
    <source>
        <dbReference type="ARBA" id="ARBA00022840"/>
    </source>
</evidence>
<sequence length="2225" mass="249560">MQQPQQNQQHLPGSAETQALWQQHLQQQRLQQQQLQQQQLQRQLQQQLQHQYGFPAAISPQEAVLQNDQSLLFLQQLHEQQQMQQNTQHQRHHLQMQQQMHIQQQMQQQQKIQQQRQLLHQQQLQSRHAALQQQEQQQMQALQQQHQQHMERIANPPVSVESHGLPQEQQQLPQAHEPQQLQQKSKRYWHDIVVDTSEKVAPPLGERQVAPDAIDELPAPLSGSAAAAAAAALHPRKTDMRAFLRRLGGRYVTEAGEKEAAVVSELQRLQQELSRVHLLMGKGAPLQQQKDPPKCLCGAPCLEAAVSAAAAGADVAAVLQQQQQLPLHGDTIMSEMATFQDLVSDEHKEKRKGFRNFAGLCKRHVENHAKRRDQRQEELERMGRQQAKVLSGAVSSFWGKVEHIVWEDQKRTLQSQLQQQKEKNFDRFVKRALRVSKAIAGGIRRDGGACGASLDEIASAEQDEIPQPQEQDEQPQQLRPRRRPQSPRGVKEPTRSTNDRKGPDAEEQSSTAARAAADEDDDFDASGEQAEQQEAEDMELDAELEREEDLEGGALDGQDNDEAGDLMKEAEEPLEELLKRYGYASVADFRVKGREAPSSQEESGSSTSSEDEQETAPTEAVATQDDADSSTAGNGEPEAPAEPPSPQEATASSRPRRAASRRVLQQFAEQQKQQQEQEQQKQEEEEESPEGGERLQALIAEREEEDAKLDEEMPSSDSQSDAGADDLANDAEIPLSEVLKSYGFSSMQEFLRRRDRDVSAEQEESESGADSEAEDNSDAAQAHDESQQLKQCKRERPNEESEKTQSSKKYRLGEAVKFEANAALASPRHKLQQKHLQQPQKPEAKPDAQAPGLSSSGNAVPASENLKGKAKKNRQGRSVKYEEQEPPQQQPHQSQQLQPHQPDFKPLPLSRLIRARLREYQAEGVDWLFRLHRAGANCILADEMGLGKTIQTIALLAKMALEMGIWGPHLVVVPTSVLENWEMEFKKFLPGFRVLLYYGSAAERQRKRQGWTRKHAFNVCIVSYATAVKDAAILKRREWYSMVLDEAQNIKNFSSKRWQTLLTFNSQHRLLLTGTPLQNHLLELWSLMHFLMPTLFSSHENFKEWFDSPLTAAIEQSRVQRHQRLVAKLHQVLRPYILRRLKKDVEKQMPSKYEHVIRCELTRRQRCLYDEFLGSRAVQGTLEQQQYRGMMNALMQLRKVCNHPDLFEARPTRTPLGTEEFGTLDRTIPAAVCLWLQEPWCLSPDGVIQRLTGPLTSMLLREAHCSKWAELAAEELSGSLRPLFGSPPAFPESEEAFDISNRSNTDRENEAQAEAFLAAFDLKVLKDPFCLSVKDIPPPTYMPILLNGHQAATMEQAGAEVAAAGAPTQHQAASVPQSGQWTGHDSCDIGIKHLQQDDQHMHNAEAGSTASPGDLTGFASWRSQEEAQQCQQLLQWGPKGLIDGSWFLGGAFGPASIPDISGVMRAKQREMEEAEQPLDDVLPLPLKFLQCQASLELSGDDDLTPQDSGVSTSVGGGVWQLTAAEAAFEGSGIGQGASVPSSRAVRSRWHYLLQGTYDRLTGLPVIPKRLPENGMASAAARAARQRPWCQRQLKDAAASRKAGEAGRFRFLCYLHFMSQLSPGIHLGADGRRFIREMVRRGATYPPFYVYNQIRSTEDYFRLTSYSSSLFPTPPEVCQRLMPLLSVVTCVCWPRVRTQPPRVYLRGAGGQTARASSLHTLGAAAFTLLEGCRLREPILRREHPPTYGLRWGSAHGAQENISTAVDFRAAYTAQLQKGTADDDTGVVLGRHLMHVPACYCVAGSRPALCPENDYYNELLAGPSKPQSFILCPHSEIDSSVRETLARMECIFPPKQLIQDDCGKLIALAELLHKLRGGGHRCIIFTQFSRMLDILESWINYQGFAYLRLDGSTKVENRQRLVNQFNTNPRIFLFISSTRAGGVGINLTGADTVIFYDTDWNPAMDRQAMDRCHRIGQTRDVHIYRLVCAHTIEENIWRKQLQKRLLDEIVVDQGSFTTTNAAKKLGRLEVGDQKGSDLQETEWFSNANTLKELLTAKQEQTEDLYIDRVLHESATETAQASLAPIRGKSSVYELAMDEVEDVEDRAALKQTAKEQKTVQQEMSDDFRDENPDAVDEVTAALNELPALATYCVRFLSDNKSDTLIAQIERFKAQLEGQREEGREGELGGATESASAADGNEVEDTGSETSAAWESELEEEDDADAGEN</sequence>
<keyword evidence="15" id="KW-1185">Reference proteome</keyword>
<evidence type="ECO:0000256" key="8">
    <source>
        <dbReference type="ARBA" id="ARBA00023125"/>
    </source>
</evidence>
<feature type="compositionally biased region" description="Low complexity" evidence="11">
    <location>
        <begin position="129"/>
        <end position="147"/>
    </location>
</feature>
<dbReference type="PROSITE" id="PS51194">
    <property type="entry name" value="HELICASE_CTER"/>
    <property type="match status" value="1"/>
</dbReference>
<evidence type="ECO:0000313" key="15">
    <source>
        <dbReference type="Proteomes" id="UP000030754"/>
    </source>
</evidence>
<name>U6MKF1_9EIME</name>
<feature type="compositionally biased region" description="Low complexity" evidence="11">
    <location>
        <begin position="165"/>
        <end position="181"/>
    </location>
</feature>
<dbReference type="InterPro" id="IPR049730">
    <property type="entry name" value="SNF2/RAD54-like_C"/>
</dbReference>
<feature type="compositionally biased region" description="Basic and acidic residues" evidence="11">
    <location>
        <begin position="781"/>
        <end position="817"/>
    </location>
</feature>
<feature type="domain" description="Helicase C-terminal" evidence="13">
    <location>
        <begin position="1865"/>
        <end position="2021"/>
    </location>
</feature>
<feature type="compositionally biased region" description="Basic and acidic residues" evidence="11">
    <location>
        <begin position="489"/>
        <end position="504"/>
    </location>
</feature>
<dbReference type="Gene3D" id="3.40.50.300">
    <property type="entry name" value="P-loop containing nucleotide triphosphate hydrolases"/>
    <property type="match status" value="2"/>
</dbReference>
<feature type="compositionally biased region" description="Basic and acidic residues" evidence="11">
    <location>
        <begin position="750"/>
        <end position="759"/>
    </location>
</feature>
<dbReference type="EMBL" id="HG723002">
    <property type="protein sequence ID" value="CDJ64717.1"/>
    <property type="molecule type" value="Genomic_DNA"/>
</dbReference>
<dbReference type="OrthoDB" id="448448at2759"/>
<dbReference type="CDD" id="cd18793">
    <property type="entry name" value="SF2_C_SNF"/>
    <property type="match status" value="1"/>
</dbReference>
<keyword evidence="10" id="KW-0175">Coiled coil</keyword>
<dbReference type="Proteomes" id="UP000030754">
    <property type="component" value="Unassembled WGS sequence"/>
</dbReference>
<dbReference type="Pfam" id="PF00271">
    <property type="entry name" value="Helicase_C"/>
    <property type="match status" value="1"/>
</dbReference>
<dbReference type="GO" id="GO:0042393">
    <property type="term" value="F:histone binding"/>
    <property type="evidence" value="ECO:0007669"/>
    <property type="project" value="TreeGrafter"/>
</dbReference>
<feature type="compositionally biased region" description="Acidic residues" evidence="11">
    <location>
        <begin position="2212"/>
        <end position="2225"/>
    </location>
</feature>
<keyword evidence="8" id="KW-0238">DNA-binding</keyword>
<dbReference type="PROSITE" id="PS51192">
    <property type="entry name" value="HELICASE_ATP_BIND_1"/>
    <property type="match status" value="1"/>
</dbReference>
<dbReference type="VEuPathDB" id="ToxoDB:ENH_00078980"/>
<reference evidence="14" key="2">
    <citation type="submission" date="2013-10" db="EMBL/GenBank/DDBJ databases">
        <authorList>
            <person name="Aslett M."/>
        </authorList>
    </citation>
    <scope>NUCLEOTIDE SEQUENCE [LARGE SCALE GENOMIC DNA]</scope>
    <source>
        <strain evidence="14">Houghton</strain>
    </source>
</reference>
<dbReference type="GO" id="GO:0000812">
    <property type="term" value="C:Swr1 complex"/>
    <property type="evidence" value="ECO:0007669"/>
    <property type="project" value="TreeGrafter"/>
</dbReference>
<dbReference type="RefSeq" id="XP_013433184.1">
    <property type="nucleotide sequence ID" value="XM_013577730.1"/>
</dbReference>
<evidence type="ECO:0000256" key="4">
    <source>
        <dbReference type="ARBA" id="ARBA00022801"/>
    </source>
</evidence>
<feature type="compositionally biased region" description="Basic and acidic residues" evidence="11">
    <location>
        <begin position="2172"/>
        <end position="2183"/>
    </location>
</feature>
<feature type="compositionally biased region" description="Acidic residues" evidence="11">
    <location>
        <begin position="518"/>
        <end position="551"/>
    </location>
</feature>
<dbReference type="Gene3D" id="3.40.50.10810">
    <property type="entry name" value="Tandem AAA-ATPase domain"/>
    <property type="match status" value="1"/>
</dbReference>
<dbReference type="GO" id="GO:0004386">
    <property type="term" value="F:helicase activity"/>
    <property type="evidence" value="ECO:0007669"/>
    <property type="project" value="UniProtKB-KW"/>
</dbReference>
<feature type="region of interest" description="Disordered" evidence="11">
    <location>
        <begin position="461"/>
        <end position="571"/>
    </location>
</feature>
<reference evidence="14" key="1">
    <citation type="submission" date="2013-10" db="EMBL/GenBank/DDBJ databases">
        <title>Genomic analysis of the causative agents of coccidiosis in chickens.</title>
        <authorList>
            <person name="Reid A.J."/>
            <person name="Blake D."/>
            <person name="Billington K."/>
            <person name="Browne H."/>
            <person name="Dunn M."/>
            <person name="Hung S."/>
            <person name="Kawahara F."/>
            <person name="Miranda-Saavedra D."/>
            <person name="Mourier T."/>
            <person name="Nagra H."/>
            <person name="Otto T.D."/>
            <person name="Rawlings N."/>
            <person name="Sanchez A."/>
            <person name="Sanders M."/>
            <person name="Subramaniam C."/>
            <person name="Tay Y."/>
            <person name="Dear P."/>
            <person name="Doerig C."/>
            <person name="Gruber A."/>
            <person name="Parkinson J."/>
            <person name="Shirley M."/>
            <person name="Wan K.L."/>
            <person name="Berriman M."/>
            <person name="Tomley F."/>
            <person name="Pain A."/>
        </authorList>
    </citation>
    <scope>NUCLEOTIDE SEQUENCE [LARGE SCALE GENOMIC DNA]</scope>
    <source>
        <strain evidence="14">Houghton</strain>
    </source>
</reference>
<accession>U6MKF1</accession>
<dbReference type="PANTHER" id="PTHR45685">
    <property type="entry name" value="HELICASE SRCAP-RELATED"/>
    <property type="match status" value="1"/>
</dbReference>
<dbReference type="GO" id="GO:0003677">
    <property type="term" value="F:DNA binding"/>
    <property type="evidence" value="ECO:0007669"/>
    <property type="project" value="UniProtKB-KW"/>
</dbReference>
<dbReference type="GO" id="GO:0016887">
    <property type="term" value="F:ATP hydrolysis activity"/>
    <property type="evidence" value="ECO:0007669"/>
    <property type="project" value="TreeGrafter"/>
</dbReference>
<feature type="region of interest" description="Disordered" evidence="11">
    <location>
        <begin position="592"/>
        <end position="905"/>
    </location>
</feature>
<evidence type="ECO:0000256" key="3">
    <source>
        <dbReference type="ARBA" id="ARBA00022741"/>
    </source>
</evidence>
<dbReference type="PANTHER" id="PTHR45685:SF1">
    <property type="entry name" value="HELICASE SRCAP"/>
    <property type="match status" value="1"/>
</dbReference>
<evidence type="ECO:0000256" key="11">
    <source>
        <dbReference type="SAM" id="MobiDB-lite"/>
    </source>
</evidence>
<protein>
    <submittedName>
        <fullName evidence="14">SNF2 family N-terminal domain-containing protein, putative</fullName>
    </submittedName>
</protein>
<evidence type="ECO:0000256" key="10">
    <source>
        <dbReference type="SAM" id="Coils"/>
    </source>
</evidence>
<evidence type="ECO:0000256" key="2">
    <source>
        <dbReference type="ARBA" id="ARBA00009220"/>
    </source>
</evidence>
<evidence type="ECO:0000256" key="5">
    <source>
        <dbReference type="ARBA" id="ARBA00022806"/>
    </source>
</evidence>
<gene>
    <name evidence="14" type="ORF">ENH_00078980</name>
</gene>
<comment type="similarity">
    <text evidence="2">Belongs to the SNF2/RAD54 helicase family. SWR1 subfamily.</text>
</comment>
<dbReference type="SMART" id="SM00487">
    <property type="entry name" value="DEXDc"/>
    <property type="match status" value="1"/>
</dbReference>
<dbReference type="GO" id="GO:0005524">
    <property type="term" value="F:ATP binding"/>
    <property type="evidence" value="ECO:0007669"/>
    <property type="project" value="UniProtKB-KW"/>
</dbReference>
<feature type="compositionally biased region" description="Low complexity" evidence="11">
    <location>
        <begin position="598"/>
        <end position="608"/>
    </location>
</feature>
<dbReference type="SUPFAM" id="SSF52540">
    <property type="entry name" value="P-loop containing nucleoside triphosphate hydrolases"/>
    <property type="match status" value="3"/>
</dbReference>
<keyword evidence="9" id="KW-0539">Nucleus</keyword>
<feature type="domain" description="Helicase ATP-binding" evidence="12">
    <location>
        <begin position="929"/>
        <end position="1094"/>
    </location>
</feature>
<keyword evidence="4" id="KW-0378">Hydrolase</keyword>
<feature type="region of interest" description="Disordered" evidence="11">
    <location>
        <begin position="2172"/>
        <end position="2225"/>
    </location>
</feature>
<dbReference type="InterPro" id="IPR000330">
    <property type="entry name" value="SNF2_N"/>
</dbReference>
<keyword evidence="5" id="KW-0347">Helicase</keyword>
<evidence type="ECO:0000313" key="14">
    <source>
        <dbReference type="EMBL" id="CDJ64717.1"/>
    </source>
</evidence>
<dbReference type="InterPro" id="IPR027417">
    <property type="entry name" value="P-loop_NTPase"/>
</dbReference>
<feature type="compositionally biased region" description="Acidic residues" evidence="11">
    <location>
        <begin position="760"/>
        <end position="777"/>
    </location>
</feature>
<dbReference type="InterPro" id="IPR050520">
    <property type="entry name" value="INO80/SWR1_helicase"/>
</dbReference>
<evidence type="ECO:0000256" key="7">
    <source>
        <dbReference type="ARBA" id="ARBA00022853"/>
    </source>
</evidence>
<dbReference type="SMART" id="SM00490">
    <property type="entry name" value="HELICc"/>
    <property type="match status" value="1"/>
</dbReference>
<feature type="coiled-coil region" evidence="10">
    <location>
        <begin position="365"/>
        <end position="423"/>
    </location>
</feature>
<evidence type="ECO:0000259" key="13">
    <source>
        <dbReference type="PROSITE" id="PS51194"/>
    </source>
</evidence>
<dbReference type="Pfam" id="PF00176">
    <property type="entry name" value="SNF2-rel_dom"/>
    <property type="match status" value="1"/>
</dbReference>
<keyword evidence="7" id="KW-0156">Chromatin regulator</keyword>
<keyword evidence="6" id="KW-0067">ATP-binding</keyword>
<keyword evidence="3" id="KW-0547">Nucleotide-binding</keyword>
<feature type="region of interest" description="Disordered" evidence="11">
    <location>
        <begin position="2108"/>
        <end position="2127"/>
    </location>
</feature>
<dbReference type="GO" id="GO:0006338">
    <property type="term" value="P:chromatin remodeling"/>
    <property type="evidence" value="ECO:0007669"/>
    <property type="project" value="TreeGrafter"/>
</dbReference>
<dbReference type="InterPro" id="IPR014001">
    <property type="entry name" value="Helicase_ATP-bd"/>
</dbReference>
<evidence type="ECO:0000256" key="1">
    <source>
        <dbReference type="ARBA" id="ARBA00004123"/>
    </source>
</evidence>
<comment type="subcellular location">
    <subcellularLocation>
        <location evidence="1">Nucleus</location>
    </subcellularLocation>
</comment>